<dbReference type="NCBIfam" id="TIGR01891">
    <property type="entry name" value="amidohydrolases"/>
    <property type="match status" value="1"/>
</dbReference>
<dbReference type="Pfam" id="PF07687">
    <property type="entry name" value="M20_dimer"/>
    <property type="match status" value="1"/>
</dbReference>
<keyword evidence="4" id="KW-1185">Reference proteome</keyword>
<dbReference type="InterPro" id="IPR017144">
    <property type="entry name" value="Xaa-Arg_dipeptidase"/>
</dbReference>
<dbReference type="EMBL" id="DS469819">
    <property type="protein sequence ID" value="EDO32545.1"/>
    <property type="molecule type" value="Genomic_DNA"/>
</dbReference>
<name>A7SUT4_NEMVE</name>
<dbReference type="InterPro" id="IPR017439">
    <property type="entry name" value="Amidohydrolase"/>
</dbReference>
<evidence type="ECO:0000259" key="2">
    <source>
        <dbReference type="Pfam" id="PF07687"/>
    </source>
</evidence>
<dbReference type="SUPFAM" id="SSF55031">
    <property type="entry name" value="Bacterial exopeptidase dimerisation domain"/>
    <property type="match status" value="1"/>
</dbReference>
<dbReference type="InParanoid" id="A7SUT4"/>
<dbReference type="OMA" id="MRAMGHH"/>
<dbReference type="Proteomes" id="UP000001593">
    <property type="component" value="Unassembled WGS sequence"/>
</dbReference>
<dbReference type="STRING" id="45351.A7SUT4"/>
<dbReference type="PIRSF" id="PIRSF037226">
    <property type="entry name" value="Amidohydrolase_ACY1L2_prd"/>
    <property type="match status" value="1"/>
</dbReference>
<dbReference type="InterPro" id="IPR002933">
    <property type="entry name" value="Peptidase_M20"/>
</dbReference>
<dbReference type="FunFam" id="3.30.70.360:FF:000004">
    <property type="entry name" value="Peptidase M20 domain-containing protein 2"/>
    <property type="match status" value="1"/>
</dbReference>
<reference evidence="3 4" key="1">
    <citation type="journal article" date="2007" name="Science">
        <title>Sea anemone genome reveals ancestral eumetazoan gene repertoire and genomic organization.</title>
        <authorList>
            <person name="Putnam N.H."/>
            <person name="Srivastava M."/>
            <person name="Hellsten U."/>
            <person name="Dirks B."/>
            <person name="Chapman J."/>
            <person name="Salamov A."/>
            <person name="Terry A."/>
            <person name="Shapiro H."/>
            <person name="Lindquist E."/>
            <person name="Kapitonov V.V."/>
            <person name="Jurka J."/>
            <person name="Genikhovich G."/>
            <person name="Grigoriev I.V."/>
            <person name="Lucas S.M."/>
            <person name="Steele R.E."/>
            <person name="Finnerty J.R."/>
            <person name="Technau U."/>
            <person name="Martindale M.Q."/>
            <person name="Rokhsar D.S."/>
        </authorList>
    </citation>
    <scope>NUCLEOTIDE SEQUENCE [LARGE SCALE GENOMIC DNA]</scope>
    <source>
        <strain evidence="4">CH2 X CH6</strain>
    </source>
</reference>
<organism evidence="3 4">
    <name type="scientific">Nematostella vectensis</name>
    <name type="common">Starlet sea anemone</name>
    <dbReference type="NCBI Taxonomy" id="45351"/>
    <lineage>
        <taxon>Eukaryota</taxon>
        <taxon>Metazoa</taxon>
        <taxon>Cnidaria</taxon>
        <taxon>Anthozoa</taxon>
        <taxon>Hexacorallia</taxon>
        <taxon>Actiniaria</taxon>
        <taxon>Edwardsiidae</taxon>
        <taxon>Nematostella</taxon>
    </lineage>
</organism>
<dbReference type="Gene3D" id="3.40.630.10">
    <property type="entry name" value="Zn peptidases"/>
    <property type="match status" value="2"/>
</dbReference>
<sequence length="377" mass="40525">MAEAASLKKIACEAIDKHAADLRQLSKQIWENPEENFEEKFAHKVLTDFLEEKGFDVTRSWTLETAFVARSGNGDDGPCVGVICEYDALPEVGHACGHNLIAEAGAAAGIGIKAALAAANNKLGKLLVIGTPAEEGGGGKVKMIDNGCFKGVDFCMMVHPAPIDTTVPLVLARDAVIATYRGHAAHAAAFPWEGINALDAVVMAYTSISAMRQQMKPTWRVHSIIAEGGVKPNIIPDKTKLEIYLRAPDDQDLQQLKEKVIGCLEGAAKATATYQSHAESLGVEFPSLEEQKNKMIGSTDMGNVSHVLPSIHPIYSIDSMAVNHSYAFTAAANTDVAHEKTLVAAKSMAMTAIDLLCNKELREQAKKQFTATHSKMD</sequence>
<gene>
    <name evidence="3" type="ORF">NEMVEDRAFT_v1g132910</name>
</gene>
<dbReference type="PANTHER" id="PTHR30575">
    <property type="entry name" value="PEPTIDASE M20"/>
    <property type="match status" value="1"/>
</dbReference>
<dbReference type="AlphaFoldDB" id="A7SUT4"/>
<evidence type="ECO:0000256" key="1">
    <source>
        <dbReference type="PIRNR" id="PIRNR037226"/>
    </source>
</evidence>
<dbReference type="FunFam" id="3.40.630.10:FF:000178">
    <property type="entry name" value="M20 domain-containing peptidase, putative"/>
    <property type="match status" value="1"/>
</dbReference>
<feature type="domain" description="Peptidase M20 dimerisation" evidence="2">
    <location>
        <begin position="179"/>
        <end position="269"/>
    </location>
</feature>
<protein>
    <recommendedName>
        <fullName evidence="1">Peptidase M20 domain-containing protein 2</fullName>
    </recommendedName>
</protein>
<dbReference type="CDD" id="cd05672">
    <property type="entry name" value="M20_ACY1L2-like"/>
    <property type="match status" value="1"/>
</dbReference>
<evidence type="ECO:0000313" key="4">
    <source>
        <dbReference type="Proteomes" id="UP000001593"/>
    </source>
</evidence>
<dbReference type="InterPro" id="IPR036264">
    <property type="entry name" value="Bact_exopeptidase_dim_dom"/>
</dbReference>
<comment type="similarity">
    <text evidence="1">Belongs to the peptidase M20A family.</text>
</comment>
<dbReference type="GO" id="GO:0016805">
    <property type="term" value="F:dipeptidase activity"/>
    <property type="evidence" value="ECO:0000318"/>
    <property type="project" value="GO_Central"/>
</dbReference>
<dbReference type="PhylomeDB" id="A7SUT4"/>
<dbReference type="PANTHER" id="PTHR30575:SF0">
    <property type="entry name" value="XAA-ARG DIPEPTIDASE"/>
    <property type="match status" value="1"/>
</dbReference>
<dbReference type="eggNOG" id="ENOG502QQPD">
    <property type="taxonomic scope" value="Eukaryota"/>
</dbReference>
<dbReference type="InterPro" id="IPR052030">
    <property type="entry name" value="Peptidase_M20/M20A_hydrolases"/>
</dbReference>
<accession>A7SUT4</accession>
<dbReference type="Pfam" id="PF01546">
    <property type="entry name" value="Peptidase_M20"/>
    <property type="match status" value="1"/>
</dbReference>
<dbReference type="HOGENOM" id="CLU_031812_1_1_1"/>
<proteinExistence type="inferred from homology"/>
<evidence type="ECO:0000313" key="3">
    <source>
        <dbReference type="EMBL" id="EDO32545.1"/>
    </source>
</evidence>
<dbReference type="InterPro" id="IPR011650">
    <property type="entry name" value="Peptidase_M20_dimer"/>
</dbReference>
<dbReference type="SUPFAM" id="SSF53187">
    <property type="entry name" value="Zn-dependent exopeptidases"/>
    <property type="match status" value="1"/>
</dbReference>